<gene>
    <name evidence="1" type="ORF">SAMN05444272_2791</name>
</gene>
<dbReference type="EMBL" id="FRBW01000003">
    <property type="protein sequence ID" value="SHM62992.1"/>
    <property type="molecule type" value="Genomic_DNA"/>
</dbReference>
<protein>
    <submittedName>
        <fullName evidence="1">Uncharacterized protein</fullName>
    </submittedName>
</protein>
<organism evidence="1 2">
    <name type="scientific">Roseibium suaedae</name>
    <dbReference type="NCBI Taxonomy" id="735517"/>
    <lineage>
        <taxon>Bacteria</taxon>
        <taxon>Pseudomonadati</taxon>
        <taxon>Pseudomonadota</taxon>
        <taxon>Alphaproteobacteria</taxon>
        <taxon>Hyphomicrobiales</taxon>
        <taxon>Stappiaceae</taxon>
        <taxon>Roseibium</taxon>
    </lineage>
</organism>
<keyword evidence="2" id="KW-1185">Reference proteome</keyword>
<dbReference type="Proteomes" id="UP000186002">
    <property type="component" value="Unassembled WGS sequence"/>
</dbReference>
<evidence type="ECO:0000313" key="2">
    <source>
        <dbReference type="Proteomes" id="UP000186002"/>
    </source>
</evidence>
<sequence>MVVYGAKDGAFLMIHAPVGSTNPNDVILAHSRIHAGKDRGCVPDDGPIPVLFGLDGFSKFDEDLSVLDVPK</sequence>
<accession>A0A1M7KCP0</accession>
<evidence type="ECO:0000313" key="1">
    <source>
        <dbReference type="EMBL" id="SHM62992.1"/>
    </source>
</evidence>
<reference evidence="1 2" key="1">
    <citation type="submission" date="2016-11" db="EMBL/GenBank/DDBJ databases">
        <authorList>
            <person name="Jaros S."/>
            <person name="Januszkiewicz K."/>
            <person name="Wedrychowicz H."/>
        </authorList>
    </citation>
    <scope>NUCLEOTIDE SEQUENCE [LARGE SCALE GENOMIC DNA]</scope>
    <source>
        <strain evidence="1 2">DSM 22153</strain>
    </source>
</reference>
<dbReference type="AlphaFoldDB" id="A0A1M7KCP0"/>
<proteinExistence type="predicted"/>
<name>A0A1M7KCP0_9HYPH</name>